<dbReference type="InterPro" id="IPR036259">
    <property type="entry name" value="MFS_trans_sf"/>
</dbReference>
<dbReference type="SUPFAM" id="SSF103473">
    <property type="entry name" value="MFS general substrate transporter"/>
    <property type="match status" value="1"/>
</dbReference>
<accession>A0ABN2AGD4</accession>
<feature type="transmembrane region" description="Helical" evidence="7">
    <location>
        <begin position="92"/>
        <end position="118"/>
    </location>
</feature>
<evidence type="ECO:0000256" key="4">
    <source>
        <dbReference type="ARBA" id="ARBA00022692"/>
    </source>
</evidence>
<evidence type="ECO:0000259" key="8">
    <source>
        <dbReference type="PROSITE" id="PS50850"/>
    </source>
</evidence>
<feature type="transmembrane region" description="Helical" evidence="7">
    <location>
        <begin position="228"/>
        <end position="249"/>
    </location>
</feature>
<keyword evidence="5 7" id="KW-1133">Transmembrane helix</keyword>
<gene>
    <name evidence="9" type="ORF">GCM10009741_18320</name>
</gene>
<keyword evidence="6 7" id="KW-0472">Membrane</keyword>
<comment type="subcellular location">
    <subcellularLocation>
        <location evidence="1">Cell membrane</location>
        <topology evidence="1">Multi-pass membrane protein</topology>
    </subcellularLocation>
</comment>
<dbReference type="PROSITE" id="PS50850">
    <property type="entry name" value="MFS"/>
    <property type="match status" value="1"/>
</dbReference>
<feature type="transmembrane region" description="Helical" evidence="7">
    <location>
        <begin position="255"/>
        <end position="276"/>
    </location>
</feature>
<proteinExistence type="predicted"/>
<feature type="transmembrane region" description="Helical" evidence="7">
    <location>
        <begin position="288"/>
        <end position="306"/>
    </location>
</feature>
<dbReference type="PANTHER" id="PTHR23513">
    <property type="entry name" value="INTEGRAL MEMBRANE EFFLUX PROTEIN-RELATED"/>
    <property type="match status" value="1"/>
</dbReference>
<evidence type="ECO:0000256" key="1">
    <source>
        <dbReference type="ARBA" id="ARBA00004651"/>
    </source>
</evidence>
<dbReference type="Pfam" id="PF05977">
    <property type="entry name" value="MFS_3"/>
    <property type="match status" value="1"/>
</dbReference>
<evidence type="ECO:0000256" key="6">
    <source>
        <dbReference type="ARBA" id="ARBA00023136"/>
    </source>
</evidence>
<dbReference type="InterPro" id="IPR010290">
    <property type="entry name" value="TM_effector"/>
</dbReference>
<dbReference type="RefSeq" id="WP_344171953.1">
    <property type="nucleotide sequence ID" value="NZ_BAAANC010000001.1"/>
</dbReference>
<dbReference type="Proteomes" id="UP001500363">
    <property type="component" value="Unassembled WGS sequence"/>
</dbReference>
<feature type="domain" description="Major facilitator superfamily (MFS) profile" evidence="8">
    <location>
        <begin position="173"/>
        <end position="414"/>
    </location>
</feature>
<evidence type="ECO:0000313" key="10">
    <source>
        <dbReference type="Proteomes" id="UP001500363"/>
    </source>
</evidence>
<dbReference type="Gene3D" id="1.20.1250.20">
    <property type="entry name" value="MFS general substrate transporter like domains"/>
    <property type="match status" value="1"/>
</dbReference>
<keyword evidence="2" id="KW-0813">Transport</keyword>
<dbReference type="CDD" id="cd06173">
    <property type="entry name" value="MFS_MefA_like"/>
    <property type="match status" value="1"/>
</dbReference>
<dbReference type="EMBL" id="BAAANC010000001">
    <property type="protein sequence ID" value="GAA1518776.1"/>
    <property type="molecule type" value="Genomic_DNA"/>
</dbReference>
<sequence>MKRRWPLLGYPDFLRFWAADAISMAGTSITTVALPAIAIFTLGASDSEVGVISAARWFPYLLLGLLAGVFVDRHRRRPILVTADLARGAVLALIPLFAALDVLSMPLLVAVVLVFGALSLGYDAAHQSFPPVLVPTALLTPAWARLEQTNAVATTGGPAVAGFLVQLIGAPLAILLDALSYLISGLLLLTVRPLVPEVALSKDVPRDLRQEIRDGLAWVYRNRTTSPLAVTTHVWFVFQGIISTAYTVFAYRTLGLSVAAVGVTLAIGGVGSVIGATASGWFGRRMGVGPAIILGRWMTPAGYLLIPLAGDNALGFVLLCVSQFVFGLSIGIDSPIEMGYRQSVTPSGLLGRMHATLRSVNRASLTVGLVLGGVLAEHLGHREALWIGVGGMVLQAVLLHRSAFRHARLTDALT</sequence>
<protein>
    <submittedName>
        <fullName evidence="9">MFS transporter</fullName>
    </submittedName>
</protein>
<name>A0ABN2AGD4_9ACTN</name>
<feature type="transmembrane region" description="Helical" evidence="7">
    <location>
        <begin position="21"/>
        <end position="42"/>
    </location>
</feature>
<feature type="transmembrane region" description="Helical" evidence="7">
    <location>
        <begin position="54"/>
        <end position="71"/>
    </location>
</feature>
<dbReference type="InterPro" id="IPR020846">
    <property type="entry name" value="MFS_dom"/>
</dbReference>
<keyword evidence="4 7" id="KW-0812">Transmembrane</keyword>
<reference evidence="9 10" key="1">
    <citation type="journal article" date="2019" name="Int. J. Syst. Evol. Microbiol.">
        <title>The Global Catalogue of Microorganisms (GCM) 10K type strain sequencing project: providing services to taxonomists for standard genome sequencing and annotation.</title>
        <authorList>
            <consortium name="The Broad Institute Genomics Platform"/>
            <consortium name="The Broad Institute Genome Sequencing Center for Infectious Disease"/>
            <person name="Wu L."/>
            <person name="Ma J."/>
        </authorList>
    </citation>
    <scope>NUCLEOTIDE SEQUENCE [LARGE SCALE GENOMIC DNA]</scope>
    <source>
        <strain evidence="9 10">JCM 14303</strain>
    </source>
</reference>
<keyword evidence="3" id="KW-1003">Cell membrane</keyword>
<evidence type="ECO:0000256" key="5">
    <source>
        <dbReference type="ARBA" id="ARBA00022989"/>
    </source>
</evidence>
<comment type="caution">
    <text evidence="9">The sequence shown here is derived from an EMBL/GenBank/DDBJ whole genome shotgun (WGS) entry which is preliminary data.</text>
</comment>
<evidence type="ECO:0000256" key="2">
    <source>
        <dbReference type="ARBA" id="ARBA00022448"/>
    </source>
</evidence>
<feature type="transmembrane region" description="Helical" evidence="7">
    <location>
        <begin position="312"/>
        <end position="332"/>
    </location>
</feature>
<organism evidence="9 10">
    <name type="scientific">Kribbella lupini</name>
    <dbReference type="NCBI Taxonomy" id="291602"/>
    <lineage>
        <taxon>Bacteria</taxon>
        <taxon>Bacillati</taxon>
        <taxon>Actinomycetota</taxon>
        <taxon>Actinomycetes</taxon>
        <taxon>Propionibacteriales</taxon>
        <taxon>Kribbellaceae</taxon>
        <taxon>Kribbella</taxon>
    </lineage>
</organism>
<evidence type="ECO:0000313" key="9">
    <source>
        <dbReference type="EMBL" id="GAA1518776.1"/>
    </source>
</evidence>
<feature type="transmembrane region" description="Helical" evidence="7">
    <location>
        <begin position="163"/>
        <end position="189"/>
    </location>
</feature>
<dbReference type="PANTHER" id="PTHR23513:SF6">
    <property type="entry name" value="MAJOR FACILITATOR SUPERFAMILY ASSOCIATED DOMAIN-CONTAINING PROTEIN"/>
    <property type="match status" value="1"/>
</dbReference>
<evidence type="ECO:0000256" key="3">
    <source>
        <dbReference type="ARBA" id="ARBA00022475"/>
    </source>
</evidence>
<evidence type="ECO:0000256" key="7">
    <source>
        <dbReference type="SAM" id="Phobius"/>
    </source>
</evidence>
<keyword evidence="10" id="KW-1185">Reference proteome</keyword>